<dbReference type="AlphaFoldDB" id="A0A0A8E5W7"/>
<dbReference type="InterPro" id="IPR020846">
    <property type="entry name" value="MFS_dom"/>
</dbReference>
<dbReference type="GO" id="GO:1990961">
    <property type="term" value="P:xenobiotic detoxification by transmembrane export across the plasma membrane"/>
    <property type="evidence" value="ECO:0007669"/>
    <property type="project" value="InterPro"/>
</dbReference>
<feature type="transmembrane region" description="Helical" evidence="8">
    <location>
        <begin position="307"/>
        <end position="328"/>
    </location>
</feature>
<feature type="transmembrane region" description="Helical" evidence="8">
    <location>
        <begin position="280"/>
        <end position="301"/>
    </location>
</feature>
<feature type="transmembrane region" description="Helical" evidence="8">
    <location>
        <begin position="135"/>
        <end position="161"/>
    </location>
</feature>
<feature type="transmembrane region" description="Helical" evidence="8">
    <location>
        <begin position="246"/>
        <end position="268"/>
    </location>
</feature>
<keyword evidence="8" id="KW-0997">Cell inner membrane</keyword>
<feature type="transmembrane region" description="Helical" evidence="8">
    <location>
        <begin position="348"/>
        <end position="365"/>
    </location>
</feature>
<dbReference type="NCBIfam" id="TIGR00710">
    <property type="entry name" value="efflux_Bcr_CflA"/>
    <property type="match status" value="1"/>
</dbReference>
<dbReference type="Pfam" id="PF07690">
    <property type="entry name" value="MFS_1"/>
    <property type="match status" value="1"/>
</dbReference>
<dbReference type="HOGENOM" id="CLU_001265_47_0_6"/>
<proteinExistence type="inferred from homology"/>
<feature type="transmembrane region" description="Helical" evidence="8">
    <location>
        <begin position="48"/>
        <end position="65"/>
    </location>
</feature>
<dbReference type="PANTHER" id="PTHR23502">
    <property type="entry name" value="MAJOR FACILITATOR SUPERFAMILY"/>
    <property type="match status" value="1"/>
</dbReference>
<evidence type="ECO:0000256" key="4">
    <source>
        <dbReference type="ARBA" id="ARBA00022475"/>
    </source>
</evidence>
<keyword evidence="5 8" id="KW-0812">Transmembrane</keyword>
<dbReference type="OrthoDB" id="5670831at2"/>
<dbReference type="Proteomes" id="UP000031104">
    <property type="component" value="Chromosome"/>
</dbReference>
<evidence type="ECO:0000256" key="7">
    <source>
        <dbReference type="ARBA" id="ARBA00023136"/>
    </source>
</evidence>
<keyword evidence="3 8" id="KW-0813">Transport</keyword>
<dbReference type="PANTHER" id="PTHR23502:SF132">
    <property type="entry name" value="POLYAMINE TRANSPORTER 2-RELATED"/>
    <property type="match status" value="1"/>
</dbReference>
<evidence type="ECO:0000256" key="6">
    <source>
        <dbReference type="ARBA" id="ARBA00022989"/>
    </source>
</evidence>
<evidence type="ECO:0000256" key="1">
    <source>
        <dbReference type="ARBA" id="ARBA00004651"/>
    </source>
</evidence>
<dbReference type="GO" id="GO:0042910">
    <property type="term" value="F:xenobiotic transmembrane transporter activity"/>
    <property type="evidence" value="ECO:0007669"/>
    <property type="project" value="InterPro"/>
</dbReference>
<protein>
    <recommendedName>
        <fullName evidence="8">Bcr/CflA family efflux transporter</fullName>
    </recommendedName>
</protein>
<accession>A0A0A8E5W7</accession>
<feature type="transmembrane region" description="Helical" evidence="8">
    <location>
        <begin position="103"/>
        <end position="123"/>
    </location>
</feature>
<reference evidence="10 11" key="1">
    <citation type="submission" date="2014-12" db="EMBL/GenBank/DDBJ databases">
        <title>Complete genome sequence of Francisella guanzhouensis strain 08HL01032 isolated from air-conditioning system in China.</title>
        <authorList>
            <person name="Svensson D."/>
            <person name="Ohrman C."/>
            <person name="Backman S."/>
            <person name="Karlsson E."/>
            <person name="Nilsson E."/>
            <person name="Bystrom M."/>
            <person name="Larkeryd A."/>
            <person name="Stenberg P."/>
            <person name="Scholtz H.C."/>
            <person name="Forsman M."/>
            <person name="Sjodin A."/>
        </authorList>
    </citation>
    <scope>NUCLEOTIDE SEQUENCE [LARGE SCALE GENOMIC DNA]</scope>
    <source>
        <strain evidence="10 11">08HL01032</strain>
    </source>
</reference>
<evidence type="ECO:0000256" key="2">
    <source>
        <dbReference type="ARBA" id="ARBA00006236"/>
    </source>
</evidence>
<dbReference type="STRING" id="594679.SD28_04750"/>
<comment type="subcellular location">
    <subcellularLocation>
        <location evidence="8">Cell inner membrane</location>
        <topology evidence="8">Multi-pass membrane protein</topology>
    </subcellularLocation>
    <subcellularLocation>
        <location evidence="1">Cell membrane</location>
        <topology evidence="1">Multi-pass membrane protein</topology>
    </subcellularLocation>
</comment>
<comment type="similarity">
    <text evidence="2 8">Belongs to the major facilitator superfamily. Bcr/CmlA family.</text>
</comment>
<dbReference type="GO" id="GO:0005886">
    <property type="term" value="C:plasma membrane"/>
    <property type="evidence" value="ECO:0007669"/>
    <property type="project" value="UniProtKB-SubCell"/>
</dbReference>
<organism evidence="10 11">
    <name type="scientific">Allofrancisella guangzhouensis</name>
    <dbReference type="NCBI Taxonomy" id="594679"/>
    <lineage>
        <taxon>Bacteria</taxon>
        <taxon>Pseudomonadati</taxon>
        <taxon>Pseudomonadota</taxon>
        <taxon>Gammaproteobacteria</taxon>
        <taxon>Thiotrichales</taxon>
        <taxon>Francisellaceae</taxon>
        <taxon>Allofrancisella</taxon>
    </lineage>
</organism>
<dbReference type="EMBL" id="CP010427">
    <property type="protein sequence ID" value="AJC48992.1"/>
    <property type="molecule type" value="Genomic_DNA"/>
</dbReference>
<feature type="transmembrane region" description="Helical" evidence="8">
    <location>
        <begin position="214"/>
        <end position="240"/>
    </location>
</feature>
<evidence type="ECO:0000313" key="11">
    <source>
        <dbReference type="Proteomes" id="UP000031104"/>
    </source>
</evidence>
<evidence type="ECO:0000259" key="9">
    <source>
        <dbReference type="PROSITE" id="PS50850"/>
    </source>
</evidence>
<dbReference type="SUPFAM" id="SSF103473">
    <property type="entry name" value="MFS general substrate transporter"/>
    <property type="match status" value="1"/>
</dbReference>
<keyword evidence="4" id="KW-1003">Cell membrane</keyword>
<feature type="domain" description="Major facilitator superfamily (MFS) profile" evidence="9">
    <location>
        <begin position="11"/>
        <end position="399"/>
    </location>
</feature>
<keyword evidence="7 8" id="KW-0472">Membrane</keyword>
<name>A0A0A8E5W7_9GAMM</name>
<dbReference type="RefSeq" id="WP_039124602.1">
    <property type="nucleotide sequence ID" value="NZ_CP010427.1"/>
</dbReference>
<feature type="transmembrane region" description="Helical" evidence="8">
    <location>
        <begin position="167"/>
        <end position="185"/>
    </location>
</feature>
<evidence type="ECO:0000313" key="10">
    <source>
        <dbReference type="EMBL" id="AJC48992.1"/>
    </source>
</evidence>
<evidence type="ECO:0000256" key="8">
    <source>
        <dbReference type="RuleBase" id="RU365088"/>
    </source>
</evidence>
<feature type="transmembrane region" description="Helical" evidence="8">
    <location>
        <begin position="77"/>
        <end position="97"/>
    </location>
</feature>
<dbReference type="InterPro" id="IPR011701">
    <property type="entry name" value="MFS"/>
</dbReference>
<comment type="caution">
    <text evidence="8">Lacks conserved residue(s) required for the propagation of feature annotation.</text>
</comment>
<keyword evidence="11" id="KW-1185">Reference proteome</keyword>
<gene>
    <name evidence="10" type="ORF">SD28_04750</name>
</gene>
<keyword evidence="6 8" id="KW-1133">Transmembrane helix</keyword>
<evidence type="ECO:0000256" key="5">
    <source>
        <dbReference type="ARBA" id="ARBA00022692"/>
    </source>
</evidence>
<feature type="transmembrane region" description="Helical" evidence="8">
    <location>
        <begin position="371"/>
        <end position="392"/>
    </location>
</feature>
<dbReference type="KEGG" id="fgu:SD28_04750"/>
<sequence>MNYITRESKFFPIILALFAALPPLAVNTYAPAISLIAQDFGITDSQVLTTFATYFVGFSFGMLFWGAVSDKYGRKKIIIIGSIIYILSTILCSYSTSFTMLETLRFVQGLSDSVGGVIAFSIARDCYKGAKLTNMVASIIVIILIAPIIAPIIGTVFTNLIGTWQSTFYFLTFYGVIILIAALLIEETLEPKNRQISILKIAPSYFQHLTNPGFMLATIAGGSTFAALLIYISSSAIIYLEQYSTGSVLYCIYYGICAIASILANLFIKKHSHKIKDIKYTYYSIAALAVSCIALAIFNYLNIDNAFIYTIVMFILCATVAFVCTILYSFSINQVEHNFGTANSISNFIKNMIAASGSFIVSYYHGRNLILASPIVQLGFIAITVLILFVIYKMKIDSKMAE</sequence>
<dbReference type="InterPro" id="IPR036259">
    <property type="entry name" value="MFS_trans_sf"/>
</dbReference>
<dbReference type="InterPro" id="IPR004812">
    <property type="entry name" value="Efflux_drug-R_Bcr/CmlA"/>
</dbReference>
<dbReference type="PROSITE" id="PS50850">
    <property type="entry name" value="MFS"/>
    <property type="match status" value="1"/>
</dbReference>
<dbReference type="Gene3D" id="1.20.1720.10">
    <property type="entry name" value="Multidrug resistance protein D"/>
    <property type="match status" value="1"/>
</dbReference>
<evidence type="ECO:0000256" key="3">
    <source>
        <dbReference type="ARBA" id="ARBA00022448"/>
    </source>
</evidence>